<gene>
    <name evidence="1" type="ORF">GCM10011583_62770</name>
</gene>
<organism evidence="1 2">
    <name type="scientific">Streptomyces camponoticapitis</name>
    <dbReference type="NCBI Taxonomy" id="1616125"/>
    <lineage>
        <taxon>Bacteria</taxon>
        <taxon>Bacillati</taxon>
        <taxon>Actinomycetota</taxon>
        <taxon>Actinomycetes</taxon>
        <taxon>Kitasatosporales</taxon>
        <taxon>Streptomycetaceae</taxon>
        <taxon>Streptomyces</taxon>
    </lineage>
</organism>
<keyword evidence="2" id="KW-1185">Reference proteome</keyword>
<reference evidence="2" key="1">
    <citation type="journal article" date="2019" name="Int. J. Syst. Evol. Microbiol.">
        <title>The Global Catalogue of Microorganisms (GCM) 10K type strain sequencing project: providing services to taxonomists for standard genome sequencing and annotation.</title>
        <authorList>
            <consortium name="The Broad Institute Genomics Platform"/>
            <consortium name="The Broad Institute Genome Sequencing Center for Infectious Disease"/>
            <person name="Wu L."/>
            <person name="Ma J."/>
        </authorList>
    </citation>
    <scope>NUCLEOTIDE SEQUENCE [LARGE SCALE GENOMIC DNA]</scope>
    <source>
        <strain evidence="2">CGMCC 4.7275</strain>
    </source>
</reference>
<dbReference type="Proteomes" id="UP000660265">
    <property type="component" value="Unassembled WGS sequence"/>
</dbReference>
<protein>
    <submittedName>
        <fullName evidence="1">Uncharacterized protein</fullName>
    </submittedName>
</protein>
<dbReference type="EMBL" id="BMMV01000027">
    <property type="protein sequence ID" value="GGK22224.1"/>
    <property type="molecule type" value="Genomic_DNA"/>
</dbReference>
<proteinExistence type="predicted"/>
<evidence type="ECO:0000313" key="2">
    <source>
        <dbReference type="Proteomes" id="UP000660265"/>
    </source>
</evidence>
<accession>A0ABQ2EU54</accession>
<sequence>MGQFRADGAEHDIPVISYTIKGPYSGDEVCVTVRAANAYGASAWAESLCESVPY</sequence>
<evidence type="ECO:0000313" key="1">
    <source>
        <dbReference type="EMBL" id="GGK22224.1"/>
    </source>
</evidence>
<comment type="caution">
    <text evidence="1">The sequence shown here is derived from an EMBL/GenBank/DDBJ whole genome shotgun (WGS) entry which is preliminary data.</text>
</comment>
<name>A0ABQ2EU54_9ACTN</name>